<name>A0A8X6WYF9_9ARAC</name>
<dbReference type="EMBL" id="BMAV01003778">
    <property type="protein sequence ID" value="GFY43613.1"/>
    <property type="molecule type" value="Genomic_DNA"/>
</dbReference>
<feature type="region of interest" description="Disordered" evidence="1">
    <location>
        <begin position="411"/>
        <end position="430"/>
    </location>
</feature>
<evidence type="ECO:0000313" key="3">
    <source>
        <dbReference type="Proteomes" id="UP000886998"/>
    </source>
</evidence>
<protein>
    <submittedName>
        <fullName evidence="2">Retrovirus-related Pol polyprotein from type-1 retrotransposable element R2</fullName>
    </submittedName>
</protein>
<proteinExistence type="predicted"/>
<comment type="caution">
    <text evidence="2">The sequence shown here is derived from an EMBL/GenBank/DDBJ whole genome shotgun (WGS) entry which is preliminary data.</text>
</comment>
<dbReference type="OrthoDB" id="6436534at2759"/>
<evidence type="ECO:0000256" key="1">
    <source>
        <dbReference type="SAM" id="MobiDB-lite"/>
    </source>
</evidence>
<organism evidence="2 3">
    <name type="scientific">Trichonephila inaurata madagascariensis</name>
    <dbReference type="NCBI Taxonomy" id="2747483"/>
    <lineage>
        <taxon>Eukaryota</taxon>
        <taxon>Metazoa</taxon>
        <taxon>Ecdysozoa</taxon>
        <taxon>Arthropoda</taxon>
        <taxon>Chelicerata</taxon>
        <taxon>Arachnida</taxon>
        <taxon>Araneae</taxon>
        <taxon>Araneomorphae</taxon>
        <taxon>Entelegynae</taxon>
        <taxon>Araneoidea</taxon>
        <taxon>Nephilidae</taxon>
        <taxon>Trichonephila</taxon>
        <taxon>Trichonephila inaurata</taxon>
    </lineage>
</organism>
<dbReference type="AlphaFoldDB" id="A0A8X6WYF9"/>
<feature type="compositionally biased region" description="Polar residues" evidence="1">
    <location>
        <begin position="419"/>
        <end position="430"/>
    </location>
</feature>
<keyword evidence="3" id="KW-1185">Reference proteome</keyword>
<accession>A0A8X6WYF9</accession>
<gene>
    <name evidence="2" type="primary">PO21_39</name>
    <name evidence="2" type="ORF">TNIN_72711</name>
</gene>
<sequence length="430" mass="48277">MRTAQVEKTGWRQVDLAVAKEVKNILKLPERATNHYLLADRKKGGCGIPSAAAECDFNLVDTAFKLLTSRDEDEAVAALGQLRRTVRHRIHRAPTDGDLSSYLSGCMEGEFATSSNALSNTWTQARKASSRQEVTWTFTNGSPTIAFVDDVLTATSRTSVLRKFHLSFKEAETEKLIAQDSQGKVMECVSLAQESSHFITGGLYTRFADWRFIHKARFNVTPLNGSKPWISGRQRKCRKCGQWDETLAHVLNHCKSYSAAWQMRHKAIVRRIKTAVAFMGTILSENQTVGHSSAIRPDLVATVGNTLFIIDITIPFEDRKDAFAAAAKRKVEKYAPLIPYFNQLGYESVEIVPVIVGALGSWDPFNDRFRQKVATRRYLKTLKRLCVSDTIKWSRNIYIQHITGKQQYSKDTAAPSNEVIENTVSQTSPP</sequence>
<dbReference type="Proteomes" id="UP000886998">
    <property type="component" value="Unassembled WGS sequence"/>
</dbReference>
<evidence type="ECO:0000313" key="2">
    <source>
        <dbReference type="EMBL" id="GFY43613.1"/>
    </source>
</evidence>
<reference evidence="2" key="1">
    <citation type="submission" date="2020-08" db="EMBL/GenBank/DDBJ databases">
        <title>Multicomponent nature underlies the extraordinary mechanical properties of spider dragline silk.</title>
        <authorList>
            <person name="Kono N."/>
            <person name="Nakamura H."/>
            <person name="Mori M."/>
            <person name="Yoshida Y."/>
            <person name="Ohtoshi R."/>
            <person name="Malay A.D."/>
            <person name="Moran D.A.P."/>
            <person name="Tomita M."/>
            <person name="Numata K."/>
            <person name="Arakawa K."/>
        </authorList>
    </citation>
    <scope>NUCLEOTIDE SEQUENCE</scope>
</reference>